<dbReference type="SMART" id="SM00283">
    <property type="entry name" value="MA"/>
    <property type="match status" value="1"/>
</dbReference>
<dbReference type="PROSITE" id="PS50885">
    <property type="entry name" value="HAMP"/>
    <property type="match status" value="1"/>
</dbReference>
<evidence type="ECO:0000256" key="6">
    <source>
        <dbReference type="SAM" id="Phobius"/>
    </source>
</evidence>
<dbReference type="InterPro" id="IPR004090">
    <property type="entry name" value="Chemotax_Me-accpt_rcpt"/>
</dbReference>
<dbReference type="PROSITE" id="PS50111">
    <property type="entry name" value="CHEMOTAXIS_TRANSDUC_2"/>
    <property type="match status" value="1"/>
</dbReference>
<dbReference type="Gene3D" id="3.30.450.20">
    <property type="entry name" value="PAS domain"/>
    <property type="match status" value="1"/>
</dbReference>
<dbReference type="SUPFAM" id="SSF58104">
    <property type="entry name" value="Methyl-accepting chemotaxis protein (MCP) signaling domain"/>
    <property type="match status" value="1"/>
</dbReference>
<name>A0ABP6NX26_9ACTN</name>
<dbReference type="SMART" id="SM00304">
    <property type="entry name" value="HAMP"/>
    <property type="match status" value="1"/>
</dbReference>
<keyword evidence="10" id="KW-1185">Reference proteome</keyword>
<dbReference type="Pfam" id="PF00672">
    <property type="entry name" value="HAMP"/>
    <property type="match status" value="1"/>
</dbReference>
<keyword evidence="6" id="KW-0472">Membrane</keyword>
<keyword evidence="1 6" id="KW-0812">Transmembrane</keyword>
<evidence type="ECO:0000256" key="1">
    <source>
        <dbReference type="ARBA" id="ARBA00022692"/>
    </source>
</evidence>
<dbReference type="InterPro" id="IPR033462">
    <property type="entry name" value="Cache_3-Cache_2"/>
</dbReference>
<feature type="domain" description="HAMP" evidence="8">
    <location>
        <begin position="386"/>
        <end position="438"/>
    </location>
</feature>
<dbReference type="PANTHER" id="PTHR32089">
    <property type="entry name" value="METHYL-ACCEPTING CHEMOTAXIS PROTEIN MCPB"/>
    <property type="match status" value="1"/>
</dbReference>
<dbReference type="Proteomes" id="UP001500320">
    <property type="component" value="Unassembled WGS sequence"/>
</dbReference>
<evidence type="ECO:0000256" key="2">
    <source>
        <dbReference type="ARBA" id="ARBA00022989"/>
    </source>
</evidence>
<gene>
    <name evidence="9" type="ORF">GCM10010466_54440</name>
</gene>
<evidence type="ECO:0000256" key="3">
    <source>
        <dbReference type="ARBA" id="ARBA00023224"/>
    </source>
</evidence>
<dbReference type="SUPFAM" id="SSF103190">
    <property type="entry name" value="Sensory domain-like"/>
    <property type="match status" value="1"/>
</dbReference>
<evidence type="ECO:0000313" key="10">
    <source>
        <dbReference type="Proteomes" id="UP001500320"/>
    </source>
</evidence>
<dbReference type="Gene3D" id="1.10.287.950">
    <property type="entry name" value="Methyl-accepting chemotaxis protein"/>
    <property type="match status" value="1"/>
</dbReference>
<dbReference type="InterPro" id="IPR004089">
    <property type="entry name" value="MCPsignal_dom"/>
</dbReference>
<evidence type="ECO:0000259" key="8">
    <source>
        <dbReference type="PROSITE" id="PS50885"/>
    </source>
</evidence>
<comment type="similarity">
    <text evidence="4">Belongs to the methyl-accepting chemotaxis (MCP) protein family.</text>
</comment>
<feature type="transmembrane region" description="Helical" evidence="6">
    <location>
        <begin position="362"/>
        <end position="385"/>
    </location>
</feature>
<dbReference type="PANTHER" id="PTHR32089:SF112">
    <property type="entry name" value="LYSOZYME-LIKE PROTEIN-RELATED"/>
    <property type="match status" value="1"/>
</dbReference>
<comment type="caution">
    <text evidence="9">The sequence shown here is derived from an EMBL/GenBank/DDBJ whole genome shotgun (WGS) entry which is preliminary data.</text>
</comment>
<dbReference type="InterPro" id="IPR003660">
    <property type="entry name" value="HAMP_dom"/>
</dbReference>
<proteinExistence type="inferred from homology"/>
<evidence type="ECO:0008006" key="11">
    <source>
        <dbReference type="Google" id="ProtNLM"/>
    </source>
</evidence>
<evidence type="ECO:0000259" key="7">
    <source>
        <dbReference type="PROSITE" id="PS50111"/>
    </source>
</evidence>
<evidence type="ECO:0000313" key="9">
    <source>
        <dbReference type="EMBL" id="GAA3156732.1"/>
    </source>
</evidence>
<protein>
    <recommendedName>
        <fullName evidence="11">Methyl-accepting chemotaxis protein</fullName>
    </recommendedName>
</protein>
<reference evidence="10" key="1">
    <citation type="journal article" date="2019" name="Int. J. Syst. Evol. Microbiol.">
        <title>The Global Catalogue of Microorganisms (GCM) 10K type strain sequencing project: providing services to taxonomists for standard genome sequencing and annotation.</title>
        <authorList>
            <consortium name="The Broad Institute Genomics Platform"/>
            <consortium name="The Broad Institute Genome Sequencing Center for Infectious Disease"/>
            <person name="Wu L."/>
            <person name="Ma J."/>
        </authorList>
    </citation>
    <scope>NUCLEOTIDE SEQUENCE [LARGE SCALE GENOMIC DNA]</scope>
    <source>
        <strain evidence="10">JCM 9373</strain>
    </source>
</reference>
<organism evidence="9 10">
    <name type="scientific">Planomonospora alba</name>
    <dbReference type="NCBI Taxonomy" id="161354"/>
    <lineage>
        <taxon>Bacteria</taxon>
        <taxon>Bacillati</taxon>
        <taxon>Actinomycetota</taxon>
        <taxon>Actinomycetes</taxon>
        <taxon>Streptosporangiales</taxon>
        <taxon>Streptosporangiaceae</taxon>
        <taxon>Planomonospora</taxon>
    </lineage>
</organism>
<feature type="domain" description="Methyl-accepting transducer" evidence="7">
    <location>
        <begin position="450"/>
        <end position="672"/>
    </location>
</feature>
<dbReference type="PRINTS" id="PR00260">
    <property type="entry name" value="CHEMTRNSDUCR"/>
</dbReference>
<evidence type="ECO:0000256" key="5">
    <source>
        <dbReference type="PROSITE-ProRule" id="PRU00284"/>
    </source>
</evidence>
<dbReference type="Pfam" id="PF17201">
    <property type="entry name" value="Cache_3-Cache_2"/>
    <property type="match status" value="1"/>
</dbReference>
<keyword evidence="3 5" id="KW-0807">Transducer</keyword>
<sequence>MRHRLLILGAGGVLATALVLVGVGTWQSARFSDLAAENVAELTTADLGHVTEGVNRLVNAVGSSVQQSVDDDMRIVAGELAERGLRFGGGSVTWEATDQLTKRTRRVTLPRALVGGTWLGQNDDADRPTPFVDDVQDTVGGTITLFQRMNDEGDLLRVATNVPNADGGRAIGTYIPATGADGAPNAVAAAIKAGESYRGVAKVVDTWYITAYDPVRDSSGRVIGAVYFGVPQTEAIAQLTEAVARTEVGANGGVTVYSTGAADRGRVIASSKGSAAGAADLDAADADGRRYVEEITAKAPELGADQIWRTEYRLPGAGGAPAAETAVNVSSYAPYQWAIAVMGYGPDYDAAVTEIGEGRRTMLVAFAVAGLLMTVAGGGLAVLWARRLSHRVGRLTGALSAVAGRDLTVAVHEDGGDEIARMGAALGTALAELRQLLSGIAGGSAAVTGAAAQVSRVGAELSGSAERASDQAGAAVAAAEEVSRNVGTVAAGSEEMSASISEIAGNAQQAAQVAGDSVELTRQASRTVARLGESSAQITDVVKVISSIAEQTNLLALNATIEAARAGEAGKGFAVVAGEVKDLAQETARATDDVAGRVSAIEEDTRRAVEVIGAISESISRVNDFQAAIAAAVEEQTSTTREMSRNVGQAAAGNEEIAQSLGEVAATAGLTRDAVRTAQDAARELEDTARHLDELVGRFRLNR</sequence>
<dbReference type="CDD" id="cd06225">
    <property type="entry name" value="HAMP"/>
    <property type="match status" value="1"/>
</dbReference>
<dbReference type="InterPro" id="IPR029151">
    <property type="entry name" value="Sensor-like_sf"/>
</dbReference>
<dbReference type="EMBL" id="BAAAUT010000054">
    <property type="protein sequence ID" value="GAA3156732.1"/>
    <property type="molecule type" value="Genomic_DNA"/>
</dbReference>
<evidence type="ECO:0000256" key="4">
    <source>
        <dbReference type="ARBA" id="ARBA00029447"/>
    </source>
</evidence>
<accession>A0ABP6NX26</accession>
<keyword evidence="2 6" id="KW-1133">Transmembrane helix</keyword>
<dbReference type="Pfam" id="PF00015">
    <property type="entry name" value="MCPsignal"/>
    <property type="match status" value="1"/>
</dbReference>